<sequence length="280" mass="29901">MEQPELQGPQGPPEDEARGPPEAPEAPAGPHGAPYRVQGPPKEVTPPQREGPPRQHRLQQLKLLTRAHRVPGDTQKDQRPLGAPVGAPMGPPRLPVRTTRSQSLRVQRIAAMLMGQKEDSMGPLNKLKNEIKRGIHPRGPPRPPRGPLGSQGGVTEAGKGDPDASVGEGPPRGPPPGGPAGGPPRGPRSSLSTNKNKEEKNNKKEKRHFGVFNKHKNFGVVPKYVKAIRAAAAAAAAAGEAAKQDSAAAAADVCLLPEEERQRLLSILHQQKEKAETRRI</sequence>
<feature type="compositionally biased region" description="Low complexity" evidence="1">
    <location>
        <begin position="25"/>
        <end position="34"/>
    </location>
</feature>
<dbReference type="EMBL" id="HG719847">
    <property type="protein sequence ID" value="CDJ58799.1"/>
    <property type="molecule type" value="Genomic_DNA"/>
</dbReference>
<dbReference type="RefSeq" id="XP_013335447.1">
    <property type="nucleotide sequence ID" value="XM_013479993.1"/>
</dbReference>
<dbReference type="Proteomes" id="UP000030763">
    <property type="component" value="Unassembled WGS sequence"/>
</dbReference>
<dbReference type="GeneID" id="25339319"/>
<feature type="region of interest" description="Disordered" evidence="1">
    <location>
        <begin position="1"/>
        <end position="210"/>
    </location>
</feature>
<reference evidence="2" key="2">
    <citation type="submission" date="2013-10" db="EMBL/GenBank/DDBJ databases">
        <authorList>
            <person name="Aslett M."/>
        </authorList>
    </citation>
    <scope>NUCLEOTIDE SEQUENCE [LARGE SCALE GENOMIC DNA]</scope>
    <source>
        <strain evidence="2">Weybridge</strain>
    </source>
</reference>
<reference evidence="2" key="1">
    <citation type="submission" date="2013-10" db="EMBL/GenBank/DDBJ databases">
        <title>Genomic analysis of the causative agents of coccidiosis in chickens.</title>
        <authorList>
            <person name="Reid A.J."/>
            <person name="Blake D."/>
            <person name="Billington K."/>
            <person name="Browne H."/>
            <person name="Dunn M."/>
            <person name="Hung S."/>
            <person name="Kawahara F."/>
            <person name="Miranda-Saavedra D."/>
            <person name="Mourier T."/>
            <person name="Nagra H."/>
            <person name="Otto T.D."/>
            <person name="Rawlings N."/>
            <person name="Sanchez A."/>
            <person name="Sanders M."/>
            <person name="Subramaniam C."/>
            <person name="Tay Y."/>
            <person name="Dear P."/>
            <person name="Doerig C."/>
            <person name="Gruber A."/>
            <person name="Parkinson J."/>
            <person name="Shirley M."/>
            <person name="Wan K.L."/>
            <person name="Berriman M."/>
            <person name="Tomley F."/>
            <person name="Pain A."/>
        </authorList>
    </citation>
    <scope>NUCLEOTIDE SEQUENCE [LARGE SCALE GENOMIC DNA]</scope>
    <source>
        <strain evidence="2">Weybridge</strain>
    </source>
</reference>
<evidence type="ECO:0000313" key="2">
    <source>
        <dbReference type="EMBL" id="CDJ58799.1"/>
    </source>
</evidence>
<organism evidence="2 3">
    <name type="scientific">Eimeria maxima</name>
    <name type="common">Coccidian parasite</name>
    <dbReference type="NCBI Taxonomy" id="5804"/>
    <lineage>
        <taxon>Eukaryota</taxon>
        <taxon>Sar</taxon>
        <taxon>Alveolata</taxon>
        <taxon>Apicomplexa</taxon>
        <taxon>Conoidasida</taxon>
        <taxon>Coccidia</taxon>
        <taxon>Eucoccidiorida</taxon>
        <taxon>Eimeriorina</taxon>
        <taxon>Eimeriidae</taxon>
        <taxon>Eimeria</taxon>
    </lineage>
</organism>
<keyword evidence="3" id="KW-1185">Reference proteome</keyword>
<proteinExistence type="predicted"/>
<name>U6M8J8_EIMMA</name>
<evidence type="ECO:0000256" key="1">
    <source>
        <dbReference type="SAM" id="MobiDB-lite"/>
    </source>
</evidence>
<evidence type="ECO:0000313" key="3">
    <source>
        <dbReference type="Proteomes" id="UP000030763"/>
    </source>
</evidence>
<dbReference type="VEuPathDB" id="ToxoDB:EMWEY_00053330"/>
<feature type="compositionally biased region" description="Basic residues" evidence="1">
    <location>
        <begin position="54"/>
        <end position="69"/>
    </location>
</feature>
<dbReference type="OMA" id="YCLRVER"/>
<feature type="compositionally biased region" description="Basic and acidic residues" evidence="1">
    <location>
        <begin position="70"/>
        <end position="79"/>
    </location>
</feature>
<protein>
    <submittedName>
        <fullName evidence="2">Uncharacterized protein</fullName>
    </submittedName>
</protein>
<accession>U6M8J8</accession>
<feature type="compositionally biased region" description="Pro residues" evidence="1">
    <location>
        <begin position="171"/>
        <end position="186"/>
    </location>
</feature>
<dbReference type="AlphaFoldDB" id="U6M8J8"/>
<gene>
    <name evidence="2" type="ORF">EMWEY_00053330</name>
</gene>